<keyword evidence="2" id="KW-1185">Reference proteome</keyword>
<dbReference type="EMBL" id="CACVKT020003672">
    <property type="protein sequence ID" value="CAC5384948.1"/>
    <property type="molecule type" value="Genomic_DNA"/>
</dbReference>
<sequence>MIVKLLFYFFTCYIYFVATSSLRHAENIKLLSSTLSIQKEYILDIKDRSRKEKKLYFTNYLRNLFKEISLYDEDKSLLTDDRTSEDVATRLASVHILYRNIRISDNYLIKDVTKDFESHYTSRTKLFGADVNDIAENYTTPQLVIFENVNNTLLSSLRSRRRRDISLSLQMSNIKDSNINKKLCSLIPWEVNFEILAGVVGYGIHLLI</sequence>
<reference evidence="1 2" key="1">
    <citation type="submission" date="2020-06" db="EMBL/GenBank/DDBJ databases">
        <authorList>
            <person name="Li R."/>
            <person name="Bekaert M."/>
        </authorList>
    </citation>
    <scope>NUCLEOTIDE SEQUENCE [LARGE SCALE GENOMIC DNA]</scope>
    <source>
        <strain evidence="2">wild</strain>
    </source>
</reference>
<evidence type="ECO:0000313" key="1">
    <source>
        <dbReference type="EMBL" id="CAC5384948.1"/>
    </source>
</evidence>
<accession>A0A6J8BLN1</accession>
<proteinExistence type="predicted"/>
<protein>
    <submittedName>
        <fullName evidence="1">Uncharacterized protein</fullName>
    </submittedName>
</protein>
<dbReference type="OrthoDB" id="6097978at2759"/>
<name>A0A6J8BLN1_MYTCO</name>
<organism evidence="1 2">
    <name type="scientific">Mytilus coruscus</name>
    <name type="common">Sea mussel</name>
    <dbReference type="NCBI Taxonomy" id="42192"/>
    <lineage>
        <taxon>Eukaryota</taxon>
        <taxon>Metazoa</taxon>
        <taxon>Spiralia</taxon>
        <taxon>Lophotrochozoa</taxon>
        <taxon>Mollusca</taxon>
        <taxon>Bivalvia</taxon>
        <taxon>Autobranchia</taxon>
        <taxon>Pteriomorphia</taxon>
        <taxon>Mytilida</taxon>
        <taxon>Mytiloidea</taxon>
        <taxon>Mytilidae</taxon>
        <taxon>Mytilinae</taxon>
        <taxon>Mytilus</taxon>
    </lineage>
</organism>
<evidence type="ECO:0000313" key="2">
    <source>
        <dbReference type="Proteomes" id="UP000507470"/>
    </source>
</evidence>
<dbReference type="AlphaFoldDB" id="A0A6J8BLN1"/>
<dbReference type="Proteomes" id="UP000507470">
    <property type="component" value="Unassembled WGS sequence"/>
</dbReference>
<gene>
    <name evidence="1" type="ORF">MCOR_20540</name>
</gene>